<gene>
    <name evidence="4" type="ORF">PEBR_18897</name>
</gene>
<dbReference type="GO" id="GO:0005737">
    <property type="term" value="C:cytoplasm"/>
    <property type="evidence" value="ECO:0007669"/>
    <property type="project" value="TreeGrafter"/>
</dbReference>
<protein>
    <submittedName>
        <fullName evidence="4">Aflatoxin biosynthesis ketoreductase nor-1</fullName>
    </submittedName>
</protein>
<evidence type="ECO:0000313" key="5">
    <source>
        <dbReference type="Proteomes" id="UP000190744"/>
    </source>
</evidence>
<evidence type="ECO:0000256" key="2">
    <source>
        <dbReference type="ARBA" id="ARBA00022857"/>
    </source>
</evidence>
<accession>A0A1S9RNA5</accession>
<evidence type="ECO:0000256" key="3">
    <source>
        <dbReference type="ARBA" id="ARBA00023002"/>
    </source>
</evidence>
<dbReference type="PRINTS" id="PR00081">
    <property type="entry name" value="GDHRDH"/>
</dbReference>
<dbReference type="PANTHER" id="PTHR43544">
    <property type="entry name" value="SHORT-CHAIN DEHYDROGENASE/REDUCTASE"/>
    <property type="match status" value="1"/>
</dbReference>
<proteinExistence type="inferred from homology"/>
<dbReference type="AlphaFoldDB" id="A0A1S9RNA5"/>
<dbReference type="CDD" id="cd05325">
    <property type="entry name" value="carb_red_sniffer_like_SDR_c"/>
    <property type="match status" value="1"/>
</dbReference>
<dbReference type="InterPro" id="IPR051468">
    <property type="entry name" value="Fungal_SecMetab_SDRs"/>
</dbReference>
<dbReference type="Gene3D" id="3.40.50.720">
    <property type="entry name" value="NAD(P)-binding Rossmann-like Domain"/>
    <property type="match status" value="1"/>
</dbReference>
<comment type="similarity">
    <text evidence="1">Belongs to the short-chain dehydrogenases/reductases (SDR) family.</text>
</comment>
<dbReference type="Pfam" id="PF00106">
    <property type="entry name" value="adh_short"/>
    <property type="match status" value="1"/>
</dbReference>
<dbReference type="InterPro" id="IPR036291">
    <property type="entry name" value="NAD(P)-bd_dom_sf"/>
</dbReference>
<keyword evidence="3" id="KW-0560">Oxidoreductase</keyword>
<dbReference type="EMBL" id="LJBN01000130">
    <property type="protein sequence ID" value="OOQ86993.1"/>
    <property type="molecule type" value="Genomic_DNA"/>
</dbReference>
<comment type="caution">
    <text evidence="4">The sequence shown here is derived from an EMBL/GenBank/DDBJ whole genome shotgun (WGS) entry which is preliminary data.</text>
</comment>
<sequence length="259" mass="27622">MAHHRTTLVTGASRGIGQGIVRALLQEPSTTVIAAVRDLSPEACSSLRALPKCTGAQLIIIKIDAAISSDAAEAIVILKRDYAINSLDIVIANAGIAHSGTTVLKSSMESINNHFLVNTLGPVSLLQATAPLLKASKCDSPRFVVISSLVGSISGIDMLQHLPPIVSPYGASKAALNWFLRRVHFEERWLITLAIHPGVVATDFLSQEVSIPNSPNDSSLALPISVEESVRGVLERINSVTKENGSGTFQSYDDKLLPW</sequence>
<dbReference type="SUPFAM" id="SSF51735">
    <property type="entry name" value="NAD(P)-binding Rossmann-fold domains"/>
    <property type="match status" value="1"/>
</dbReference>
<dbReference type="GO" id="GO:0016491">
    <property type="term" value="F:oxidoreductase activity"/>
    <property type="evidence" value="ECO:0007669"/>
    <property type="project" value="UniProtKB-KW"/>
</dbReference>
<name>A0A1S9RNA5_PENBI</name>
<dbReference type="PANTHER" id="PTHR43544:SF7">
    <property type="entry name" value="NADB-LER2"/>
    <property type="match status" value="1"/>
</dbReference>
<evidence type="ECO:0000256" key="1">
    <source>
        <dbReference type="ARBA" id="ARBA00006484"/>
    </source>
</evidence>
<keyword evidence="2" id="KW-0521">NADP</keyword>
<dbReference type="InterPro" id="IPR002347">
    <property type="entry name" value="SDR_fam"/>
</dbReference>
<organism evidence="4 5">
    <name type="scientific">Penicillium brasilianum</name>
    <dbReference type="NCBI Taxonomy" id="104259"/>
    <lineage>
        <taxon>Eukaryota</taxon>
        <taxon>Fungi</taxon>
        <taxon>Dikarya</taxon>
        <taxon>Ascomycota</taxon>
        <taxon>Pezizomycotina</taxon>
        <taxon>Eurotiomycetes</taxon>
        <taxon>Eurotiomycetidae</taxon>
        <taxon>Eurotiales</taxon>
        <taxon>Aspergillaceae</taxon>
        <taxon>Penicillium</taxon>
    </lineage>
</organism>
<reference evidence="5" key="1">
    <citation type="submission" date="2015-09" db="EMBL/GenBank/DDBJ databases">
        <authorList>
            <person name="Fill T.P."/>
            <person name="Baretta J.F."/>
            <person name="de Almeida L.G."/>
            <person name="Rocha M."/>
            <person name="de Souza D.H."/>
            <person name="Malavazi I."/>
            <person name="Cerdeira L.T."/>
            <person name="Hong H."/>
            <person name="Samborskyy M."/>
            <person name="de Vasconcelos A.T."/>
            <person name="Leadlay P."/>
            <person name="Rodrigues-Filho E."/>
        </authorList>
    </citation>
    <scope>NUCLEOTIDE SEQUENCE [LARGE SCALE GENOMIC DNA]</scope>
    <source>
        <strain evidence="5">LaBioMMi 136</strain>
    </source>
</reference>
<evidence type="ECO:0000313" key="4">
    <source>
        <dbReference type="EMBL" id="OOQ86993.1"/>
    </source>
</evidence>
<dbReference type="Proteomes" id="UP000190744">
    <property type="component" value="Unassembled WGS sequence"/>
</dbReference>